<protein>
    <submittedName>
        <fullName evidence="2">Uncharacterized protein</fullName>
    </submittedName>
</protein>
<dbReference type="EMBL" id="CAAGRJ010024552">
    <property type="protein sequence ID" value="VFV37502.1"/>
    <property type="molecule type" value="Genomic_DNA"/>
</dbReference>
<sequence length="97" mass="9886">MDQPLPSSPPGPRQEGKVGVPPLPAGAHGPAAERTPLPPQGRLKLTSNVASRPAGPSPEGSQSTHCVPISTGNKKQEGSRPPEDRSPRGTPGHVGIP</sequence>
<dbReference type="Proteomes" id="UP000386466">
    <property type="component" value="Unassembled WGS sequence"/>
</dbReference>
<evidence type="ECO:0000256" key="1">
    <source>
        <dbReference type="SAM" id="MobiDB-lite"/>
    </source>
</evidence>
<keyword evidence="3" id="KW-1185">Reference proteome</keyword>
<proteinExistence type="predicted"/>
<evidence type="ECO:0000313" key="2">
    <source>
        <dbReference type="EMBL" id="VFV37502.1"/>
    </source>
</evidence>
<accession>A0A485P5G6</accession>
<name>A0A485P5G6_LYNPA</name>
<feature type="compositionally biased region" description="Polar residues" evidence="1">
    <location>
        <begin position="59"/>
        <end position="73"/>
    </location>
</feature>
<feature type="compositionally biased region" description="Basic and acidic residues" evidence="1">
    <location>
        <begin position="74"/>
        <end position="87"/>
    </location>
</feature>
<gene>
    <name evidence="2" type="ORF">LYPA_23C016163</name>
</gene>
<reference evidence="2 3" key="1">
    <citation type="submission" date="2019-01" db="EMBL/GenBank/DDBJ databases">
        <authorList>
            <person name="Alioto T."/>
            <person name="Alioto T."/>
        </authorList>
    </citation>
    <scope>NUCLEOTIDE SEQUENCE [LARGE SCALE GENOMIC DNA]</scope>
</reference>
<feature type="compositionally biased region" description="Pro residues" evidence="1">
    <location>
        <begin position="1"/>
        <end position="12"/>
    </location>
</feature>
<evidence type="ECO:0000313" key="3">
    <source>
        <dbReference type="Proteomes" id="UP000386466"/>
    </source>
</evidence>
<dbReference type="AlphaFoldDB" id="A0A485P5G6"/>
<feature type="region of interest" description="Disordered" evidence="1">
    <location>
        <begin position="1"/>
        <end position="97"/>
    </location>
</feature>
<organism evidence="2 3">
    <name type="scientific">Lynx pardinus</name>
    <name type="common">Iberian lynx</name>
    <name type="synonym">Felis pardina</name>
    <dbReference type="NCBI Taxonomy" id="191816"/>
    <lineage>
        <taxon>Eukaryota</taxon>
        <taxon>Metazoa</taxon>
        <taxon>Chordata</taxon>
        <taxon>Craniata</taxon>
        <taxon>Vertebrata</taxon>
        <taxon>Euteleostomi</taxon>
        <taxon>Mammalia</taxon>
        <taxon>Eutheria</taxon>
        <taxon>Laurasiatheria</taxon>
        <taxon>Carnivora</taxon>
        <taxon>Feliformia</taxon>
        <taxon>Felidae</taxon>
        <taxon>Felinae</taxon>
        <taxon>Lynx</taxon>
    </lineage>
</organism>